<dbReference type="EMBL" id="JARAKH010000013">
    <property type="protein sequence ID" value="KAK8397885.1"/>
    <property type="molecule type" value="Genomic_DNA"/>
</dbReference>
<feature type="domain" description="Iron hydrogenase small subunit" evidence="4">
    <location>
        <begin position="130"/>
        <end position="186"/>
    </location>
</feature>
<name>A0AAW0UCW0_SCYPA</name>
<evidence type="ECO:0000256" key="1">
    <source>
        <dbReference type="ARBA" id="ARBA00006596"/>
    </source>
</evidence>
<dbReference type="Gene3D" id="4.10.260.20">
    <property type="entry name" value="Iron hydrogenase, small subunit"/>
    <property type="match status" value="1"/>
</dbReference>
<accession>A0AAW0UCW0</accession>
<protein>
    <recommendedName>
        <fullName evidence="4">Iron hydrogenase small subunit domain-containing protein</fullName>
    </recommendedName>
</protein>
<proteinExistence type="inferred from homology"/>
<dbReference type="Proteomes" id="UP001487740">
    <property type="component" value="Unassembled WGS sequence"/>
</dbReference>
<organism evidence="5 6">
    <name type="scientific">Scylla paramamosain</name>
    <name type="common">Mud crab</name>
    <dbReference type="NCBI Taxonomy" id="85552"/>
    <lineage>
        <taxon>Eukaryota</taxon>
        <taxon>Metazoa</taxon>
        <taxon>Ecdysozoa</taxon>
        <taxon>Arthropoda</taxon>
        <taxon>Crustacea</taxon>
        <taxon>Multicrustacea</taxon>
        <taxon>Malacostraca</taxon>
        <taxon>Eumalacostraca</taxon>
        <taxon>Eucarida</taxon>
        <taxon>Decapoda</taxon>
        <taxon>Pleocyemata</taxon>
        <taxon>Brachyura</taxon>
        <taxon>Eubrachyura</taxon>
        <taxon>Portunoidea</taxon>
        <taxon>Portunidae</taxon>
        <taxon>Portuninae</taxon>
        <taxon>Scylla</taxon>
    </lineage>
</organism>
<dbReference type="Gene3D" id="3.40.950.10">
    <property type="entry name" value="Fe-only Hydrogenase (Larger Subunit), Chain L, domain 3"/>
    <property type="match status" value="1"/>
</dbReference>
<keyword evidence="2" id="KW-0411">Iron-sulfur</keyword>
<comment type="similarity">
    <text evidence="1">Belongs to the NARF family.</text>
</comment>
<dbReference type="InterPro" id="IPR003149">
    <property type="entry name" value="Fe_hydrogenase_ssu"/>
</dbReference>
<keyword evidence="2" id="KW-0408">Iron</keyword>
<evidence type="ECO:0000256" key="2">
    <source>
        <dbReference type="ARBA" id="ARBA00023014"/>
    </source>
</evidence>
<evidence type="ECO:0000259" key="4">
    <source>
        <dbReference type="SMART" id="SM00902"/>
    </source>
</evidence>
<dbReference type="InterPro" id="IPR050340">
    <property type="entry name" value="Cytosolic_Fe-S_CAF"/>
</dbReference>
<comment type="caution">
    <text evidence="5">The sequence shown here is derived from an EMBL/GenBank/DDBJ whole genome shotgun (WGS) entry which is preliminary data.</text>
</comment>
<reference evidence="5 6" key="1">
    <citation type="submission" date="2023-03" db="EMBL/GenBank/DDBJ databases">
        <title>High-quality genome of Scylla paramamosain provides insights in environmental adaptation.</title>
        <authorList>
            <person name="Zhang L."/>
        </authorList>
    </citation>
    <scope>NUCLEOTIDE SEQUENCE [LARGE SCALE GENOMIC DNA]</scope>
    <source>
        <strain evidence="5">LZ_2023a</strain>
        <tissue evidence="5">Muscle</tissue>
    </source>
</reference>
<dbReference type="Pfam" id="PF02256">
    <property type="entry name" value="Fe_hyd_SSU"/>
    <property type="match status" value="1"/>
</dbReference>
<keyword evidence="2" id="KW-0479">Metal-binding</keyword>
<evidence type="ECO:0000313" key="6">
    <source>
        <dbReference type="Proteomes" id="UP001487740"/>
    </source>
</evidence>
<gene>
    <name evidence="5" type="ORF">O3P69_004586</name>
</gene>
<evidence type="ECO:0000313" key="5">
    <source>
        <dbReference type="EMBL" id="KAK8397885.1"/>
    </source>
</evidence>
<sequence>MLVRDQVELVTLAPCPLDGDLSSGPQLTSHPGSSSGGYAHSIFIKAAKELFNQEIDDLQWKILRNNDFREVILEVNGETVLCFALAYGFRNIQNLVQKLKRGKSPYHYIEVMACPSGCLNGGAQVRAESGTSSKELVAKLEEVYQSLPASRPHDDQRVLSCYSEWLGSHDSEKAHQVLHAKYKAVEKNVNALGIKW</sequence>
<dbReference type="AlphaFoldDB" id="A0AAW0UCW0"/>
<dbReference type="GO" id="GO:0051536">
    <property type="term" value="F:iron-sulfur cluster binding"/>
    <property type="evidence" value="ECO:0007669"/>
    <property type="project" value="UniProtKB-KW"/>
</dbReference>
<dbReference type="SUPFAM" id="SSF53920">
    <property type="entry name" value="Fe-only hydrogenase"/>
    <property type="match status" value="1"/>
</dbReference>
<evidence type="ECO:0000256" key="3">
    <source>
        <dbReference type="ARBA" id="ARBA00025700"/>
    </source>
</evidence>
<dbReference type="PANTHER" id="PTHR11615">
    <property type="entry name" value="NITRATE, FORMATE, IRON DEHYDROGENASE"/>
    <property type="match status" value="1"/>
</dbReference>
<dbReference type="SMART" id="SM00902">
    <property type="entry name" value="Fe_hyd_SSU"/>
    <property type="match status" value="1"/>
</dbReference>
<dbReference type="InterPro" id="IPR036991">
    <property type="entry name" value="Fe_hydrogenase_ssu_sf"/>
</dbReference>
<comment type="function">
    <text evidence="3">Component of the cytosolic iron-sulfur (Fe/S) protein assembly machinery. Required for maturation of extramitochondrial Fe/S proteins.</text>
</comment>
<dbReference type="InterPro" id="IPR009016">
    <property type="entry name" value="Fe_hydrogenase"/>
</dbReference>
<dbReference type="InterPro" id="IPR004108">
    <property type="entry name" value="Fe_hydrogenase_lsu_C"/>
</dbReference>
<keyword evidence="6" id="KW-1185">Reference proteome</keyword>
<dbReference type="Pfam" id="PF02906">
    <property type="entry name" value="Fe_hyd_lg_C"/>
    <property type="match status" value="1"/>
</dbReference>